<dbReference type="EMBL" id="HBGF01002190">
    <property type="protein sequence ID" value="CAD9090463.1"/>
    <property type="molecule type" value="Transcribed_RNA"/>
</dbReference>
<feature type="compositionally biased region" description="Basic and acidic residues" evidence="1">
    <location>
        <begin position="41"/>
        <end position="53"/>
    </location>
</feature>
<accession>A0A7S1KZL4</accession>
<protein>
    <submittedName>
        <fullName evidence="2">Uncharacterized protein</fullName>
    </submittedName>
</protein>
<sequence length="264" mass="28408">MAYMYDTVGSGAPALTRSSGGSMSPSRAHEAADVRWAWSADRSKTSNRRRSELDASAARGPDNLDDDMLEVVKLLSTATAQAQTDEPSFTQTVRSVHTDEAGNRGIGIQAGTTARHQNASTQVNENDVADVPESAAYDDEVLGRGDDGGASPHEQSLLNPRSGGYATSVGCGSTHMPHSAIPADRYPAFVNDARALGVCNRYGFISMPRPPVELPPRRRIKAICPADYPHLYGTHDLQLEEGASNRINRAHNLWVMSSGFVPKF</sequence>
<organism evidence="2">
    <name type="scientific">Neobodo designis</name>
    <name type="common">Flagellated protozoan</name>
    <name type="synonym">Bodo designis</name>
    <dbReference type="NCBI Taxonomy" id="312471"/>
    <lineage>
        <taxon>Eukaryota</taxon>
        <taxon>Discoba</taxon>
        <taxon>Euglenozoa</taxon>
        <taxon>Kinetoplastea</taxon>
        <taxon>Metakinetoplastina</taxon>
        <taxon>Neobodonida</taxon>
        <taxon>Neobodo</taxon>
    </lineage>
</organism>
<evidence type="ECO:0000313" key="2">
    <source>
        <dbReference type="EMBL" id="CAD9090463.1"/>
    </source>
</evidence>
<reference evidence="2" key="1">
    <citation type="submission" date="2021-01" db="EMBL/GenBank/DDBJ databases">
        <authorList>
            <person name="Corre E."/>
            <person name="Pelletier E."/>
            <person name="Niang G."/>
            <person name="Scheremetjew M."/>
            <person name="Finn R."/>
            <person name="Kale V."/>
            <person name="Holt S."/>
            <person name="Cochrane G."/>
            <person name="Meng A."/>
            <person name="Brown T."/>
            <person name="Cohen L."/>
        </authorList>
    </citation>
    <scope>NUCLEOTIDE SEQUENCE</scope>
    <source>
        <strain evidence="2">CCAP 1951/1</strain>
    </source>
</reference>
<name>A0A7S1KZL4_NEODS</name>
<feature type="compositionally biased region" description="Polar residues" evidence="1">
    <location>
        <begin position="16"/>
        <end position="25"/>
    </location>
</feature>
<feature type="region of interest" description="Disordered" evidence="1">
    <location>
        <begin position="79"/>
        <end position="104"/>
    </location>
</feature>
<feature type="region of interest" description="Disordered" evidence="1">
    <location>
        <begin position="139"/>
        <end position="164"/>
    </location>
</feature>
<dbReference type="AlphaFoldDB" id="A0A7S1KZL4"/>
<gene>
    <name evidence="2" type="ORF">NDES1114_LOCUS1513</name>
</gene>
<evidence type="ECO:0000256" key="1">
    <source>
        <dbReference type="SAM" id="MobiDB-lite"/>
    </source>
</evidence>
<feature type="compositionally biased region" description="Polar residues" evidence="1">
    <location>
        <begin position="79"/>
        <end position="95"/>
    </location>
</feature>
<proteinExistence type="predicted"/>
<feature type="region of interest" description="Disordered" evidence="1">
    <location>
        <begin position="1"/>
        <end position="64"/>
    </location>
</feature>